<evidence type="ECO:0000313" key="1">
    <source>
        <dbReference type="EMBL" id="AWB24804.1"/>
    </source>
</evidence>
<organism evidence="1 2">
    <name type="scientific">Methylobacterium currus</name>
    <dbReference type="NCBI Taxonomy" id="2051553"/>
    <lineage>
        <taxon>Bacteria</taxon>
        <taxon>Pseudomonadati</taxon>
        <taxon>Pseudomonadota</taxon>
        <taxon>Alphaproteobacteria</taxon>
        <taxon>Hyphomicrobiales</taxon>
        <taxon>Methylobacteriaceae</taxon>
        <taxon>Methylobacterium</taxon>
    </lineage>
</organism>
<evidence type="ECO:0000313" key="2">
    <source>
        <dbReference type="Proteomes" id="UP000244755"/>
    </source>
</evidence>
<dbReference type="AlphaFoldDB" id="A0A2R4WTE9"/>
<sequence length="106" mass="12277">MALLAFAAFGFFLHHLSKVRARKRRRDDLLTKYGDEAIVDRIVAAKMWQGMTAEMLRDSWGEPDDIGSDVYKTRTTETWKYGRTGRNRYMNRVIVEGGVVVGHKQR</sequence>
<dbReference type="KEGG" id="mee:DA075_10230"/>
<dbReference type="OrthoDB" id="7950358at2"/>
<gene>
    <name evidence="1" type="ORF">DA075_10230</name>
</gene>
<accession>A0A2R4WTE9</accession>
<dbReference type="Proteomes" id="UP000244755">
    <property type="component" value="Chromosome 1"/>
</dbReference>
<reference evidence="1 2" key="1">
    <citation type="submission" date="2018-04" db="EMBL/GenBank/DDBJ databases">
        <title>Methylobacterium sp. PR1016A genome.</title>
        <authorList>
            <person name="Park W."/>
        </authorList>
    </citation>
    <scope>NUCLEOTIDE SEQUENCE [LARGE SCALE GENOMIC DNA]</scope>
    <source>
        <strain evidence="1 2">PR1016A</strain>
    </source>
</reference>
<name>A0A2R4WTE9_9HYPH</name>
<dbReference type="EMBL" id="CP028843">
    <property type="protein sequence ID" value="AWB24804.1"/>
    <property type="molecule type" value="Genomic_DNA"/>
</dbReference>
<proteinExistence type="predicted"/>
<protein>
    <submittedName>
        <fullName evidence="1">DUF2845 domain-containing protein</fullName>
    </submittedName>
</protein>
<keyword evidence="2" id="KW-1185">Reference proteome</keyword>